<accession>A0A5A8DDK1</accession>
<evidence type="ECO:0000259" key="1">
    <source>
        <dbReference type="Pfam" id="PF10433"/>
    </source>
</evidence>
<evidence type="ECO:0000313" key="3">
    <source>
        <dbReference type="Proteomes" id="UP000325113"/>
    </source>
</evidence>
<dbReference type="InterPro" id="IPR050358">
    <property type="entry name" value="RSE1/DDB1/CFT1"/>
</dbReference>
<dbReference type="InterPro" id="IPR018846">
    <property type="entry name" value="Beta-prop_RSE1/DDB1/CPSF1_1st"/>
</dbReference>
<dbReference type="AlphaFoldDB" id="A0A5A8DDK1"/>
<feature type="domain" description="RSE1/DDB1/CPSF1 first beta-propeller" evidence="1">
    <location>
        <begin position="15"/>
        <end position="87"/>
    </location>
</feature>
<gene>
    <name evidence="2" type="ORF">FNF31_03528</name>
</gene>
<dbReference type="EMBL" id="VLTM01000031">
    <property type="protein sequence ID" value="KAA0161951.1"/>
    <property type="molecule type" value="Genomic_DNA"/>
</dbReference>
<evidence type="ECO:0000313" key="2">
    <source>
        <dbReference type="EMBL" id="KAA0161951.1"/>
    </source>
</evidence>
<dbReference type="Gene3D" id="2.130.10.10">
    <property type="entry name" value="YVTN repeat-like/Quinoprotein amine dehydrogenase"/>
    <property type="match status" value="1"/>
</dbReference>
<protein>
    <recommendedName>
        <fullName evidence="1">RSE1/DDB1/CPSF1 first beta-propeller domain-containing protein</fullName>
    </recommendedName>
</protein>
<name>A0A5A8DDK1_CAFRO</name>
<comment type="caution">
    <text evidence="2">The sequence shown here is derived from an EMBL/GenBank/DDBJ whole genome shotgun (WGS) entry which is preliminary data.</text>
</comment>
<dbReference type="Pfam" id="PF10433">
    <property type="entry name" value="Beta-prop_RSE1_1st"/>
    <property type="match status" value="1"/>
</dbReference>
<reference evidence="2 3" key="1">
    <citation type="submission" date="2019-07" db="EMBL/GenBank/DDBJ databases">
        <title>Genomes of Cafeteria roenbergensis.</title>
        <authorList>
            <person name="Fischer M.G."/>
            <person name="Hackl T."/>
            <person name="Roman M."/>
        </authorList>
    </citation>
    <scope>NUCLEOTIDE SEQUENCE [LARGE SCALE GENOMIC DNA]</scope>
    <source>
        <strain evidence="2 3">Cflag</strain>
    </source>
</reference>
<dbReference type="Proteomes" id="UP000325113">
    <property type="component" value="Unassembled WGS sequence"/>
</dbReference>
<dbReference type="InterPro" id="IPR015943">
    <property type="entry name" value="WD40/YVTN_repeat-like_dom_sf"/>
</dbReference>
<organism evidence="2 3">
    <name type="scientific">Cafeteria roenbergensis</name>
    <name type="common">Marine flagellate</name>
    <dbReference type="NCBI Taxonomy" id="33653"/>
    <lineage>
        <taxon>Eukaryota</taxon>
        <taxon>Sar</taxon>
        <taxon>Stramenopiles</taxon>
        <taxon>Bigyra</taxon>
        <taxon>Opalozoa</taxon>
        <taxon>Bicosoecida</taxon>
        <taxon>Cafeteriaceae</taxon>
        <taxon>Cafeteria</taxon>
    </lineage>
</organism>
<proteinExistence type="predicted"/>
<dbReference type="PANTHER" id="PTHR10644">
    <property type="entry name" value="DNA REPAIR/RNA PROCESSING CPSF FAMILY"/>
    <property type="match status" value="1"/>
</dbReference>
<sequence>MPAFSYVVTSSKPTSVSNAVVGSFTAPGARDLIVAKTSRLELFSIEADGLSPLFEVQVYGRISSMETFRPAGQERDLLCLLTEKMQLSL</sequence>